<dbReference type="GO" id="GO:0005634">
    <property type="term" value="C:nucleus"/>
    <property type="evidence" value="ECO:0007669"/>
    <property type="project" value="UniProtKB-SubCell"/>
</dbReference>
<dbReference type="GO" id="GO:0000981">
    <property type="term" value="F:DNA-binding transcription factor activity, RNA polymerase II-specific"/>
    <property type="evidence" value="ECO:0007669"/>
    <property type="project" value="TreeGrafter"/>
</dbReference>
<feature type="region of interest" description="Disordered" evidence="7">
    <location>
        <begin position="1"/>
        <end position="51"/>
    </location>
</feature>
<keyword evidence="2" id="KW-0677">Repeat</keyword>
<keyword evidence="3" id="KW-0805">Transcription regulation</keyword>
<dbReference type="Gene3D" id="1.10.10.60">
    <property type="entry name" value="Homeodomain-like"/>
    <property type="match status" value="3"/>
</dbReference>
<comment type="subcellular location">
    <subcellularLocation>
        <location evidence="1">Nucleus</location>
    </subcellularLocation>
</comment>
<evidence type="ECO:0000259" key="9">
    <source>
        <dbReference type="PROSITE" id="PS51294"/>
    </source>
</evidence>
<dbReference type="AlphaFoldDB" id="A0A6P5FL76"/>
<feature type="domain" description="HTH myb-type" evidence="9">
    <location>
        <begin position="42"/>
        <end position="93"/>
    </location>
</feature>
<dbReference type="Pfam" id="PF00249">
    <property type="entry name" value="Myb_DNA-binding"/>
    <property type="match status" value="3"/>
</dbReference>
<dbReference type="SMART" id="SM00717">
    <property type="entry name" value="SANT"/>
    <property type="match status" value="3"/>
</dbReference>
<evidence type="ECO:0000259" key="8">
    <source>
        <dbReference type="PROSITE" id="PS50090"/>
    </source>
</evidence>
<dbReference type="OrthoDB" id="2143914at2759"/>
<evidence type="ECO:0000256" key="5">
    <source>
        <dbReference type="ARBA" id="ARBA00023163"/>
    </source>
</evidence>
<reference evidence="10" key="1">
    <citation type="journal article" date="2015" name="Nat. Genet.">
        <title>The pineapple genome and the evolution of CAM photosynthesis.</title>
        <authorList>
            <person name="Ming R."/>
            <person name="VanBuren R."/>
            <person name="Wai C.M."/>
            <person name="Tang H."/>
            <person name="Schatz M.C."/>
            <person name="Bowers J.E."/>
            <person name="Lyons E."/>
            <person name="Wang M.L."/>
            <person name="Chen J."/>
            <person name="Biggers E."/>
            <person name="Zhang J."/>
            <person name="Huang L."/>
            <person name="Zhang L."/>
            <person name="Miao W."/>
            <person name="Zhang J."/>
            <person name="Ye Z."/>
            <person name="Miao C."/>
            <person name="Lin Z."/>
            <person name="Wang H."/>
            <person name="Zhou H."/>
            <person name="Yim W.C."/>
            <person name="Priest H.D."/>
            <person name="Zheng C."/>
            <person name="Woodhouse M."/>
            <person name="Edger P.P."/>
            <person name="Guyot R."/>
            <person name="Guo H.B."/>
            <person name="Guo H."/>
            <person name="Zheng G."/>
            <person name="Singh R."/>
            <person name="Sharma A."/>
            <person name="Min X."/>
            <person name="Zheng Y."/>
            <person name="Lee H."/>
            <person name="Gurtowski J."/>
            <person name="Sedlazeck F.J."/>
            <person name="Harkess A."/>
            <person name="McKain M.R."/>
            <person name="Liao Z."/>
            <person name="Fang J."/>
            <person name="Liu J."/>
            <person name="Zhang X."/>
            <person name="Zhang Q."/>
            <person name="Hu W."/>
            <person name="Qin Y."/>
            <person name="Wang K."/>
            <person name="Chen L.Y."/>
            <person name="Shirley N."/>
            <person name="Lin Y.R."/>
            <person name="Liu L.Y."/>
            <person name="Hernandez A.G."/>
            <person name="Wright C.L."/>
            <person name="Bulone V."/>
            <person name="Tuskan G.A."/>
            <person name="Heath K."/>
            <person name="Zee F."/>
            <person name="Moore P.H."/>
            <person name="Sunkar R."/>
            <person name="Leebens-Mack J.H."/>
            <person name="Mockler T."/>
            <person name="Bennetzen J.L."/>
            <person name="Freeling M."/>
            <person name="Sankoff D."/>
            <person name="Paterson A.H."/>
            <person name="Zhu X."/>
            <person name="Yang X."/>
            <person name="Smith J.A."/>
            <person name="Cushman J.C."/>
            <person name="Paull R.E."/>
            <person name="Yu Q."/>
        </authorList>
    </citation>
    <scope>NUCLEOTIDE SEQUENCE [LARGE SCALE GENOMIC DNA]</scope>
    <source>
        <strain evidence="10">cv. F153</strain>
    </source>
</reference>
<dbReference type="FunFam" id="1.10.10.60:FF:000324">
    <property type="entry name" value="Transcription factor MYB3R-2"/>
    <property type="match status" value="1"/>
</dbReference>
<feature type="region of interest" description="Disordered" evidence="7">
    <location>
        <begin position="877"/>
        <end position="902"/>
    </location>
</feature>
<accession>A0A6P5FL76</accession>
<dbReference type="FunFam" id="1.10.10.60:FF:000010">
    <property type="entry name" value="Transcriptional activator Myb isoform A"/>
    <property type="match status" value="1"/>
</dbReference>
<dbReference type="GO" id="GO:0000978">
    <property type="term" value="F:RNA polymerase II cis-regulatory region sequence-specific DNA binding"/>
    <property type="evidence" value="ECO:0007669"/>
    <property type="project" value="TreeGrafter"/>
</dbReference>
<evidence type="ECO:0000313" key="11">
    <source>
        <dbReference type="RefSeq" id="XP_020097051.1"/>
    </source>
</evidence>
<feature type="domain" description="Myb-like" evidence="8">
    <location>
        <begin position="146"/>
        <end position="196"/>
    </location>
</feature>
<sequence length="902" mass="99361">MASDKGKGSKRGEASSSSTAAHGGSGQEVSRKRPLGRTTGPTRRSTKGQWTPEEDAVLCRAVQRFKGKNWKKIAECFPDRTDVQCLHRWQKVLNPDLVKGPWSKEEDDIIVEMVNKYGPKKWSTIAQALPGRIGKQCRERWHNHLNPAINKEAWTQDEEIALIHAHSIYGNKWAELTKFLPGRTDNAIKNHWNSSVKKKVDSYRAMGLLSQFHGLPHPENSPHFMSLSALARQNSEDSGFKDRQEVEDSSECSQVSSMLMGYSQTDSKMDFIDQMCDDLQLGEDVNENNTHMDVDMAADELPDYESLGDETHTSLELPEASHCSPLHFENYEVDSTLFPNAVELNMPIPEADFPSESIVKSDTWQDSMQGHITATNVVNVDILSGRNCQTNAYQVYAVSSSSMVDISYCQSLMNLVPPSFICPSEGNLVNDIKTIGIPVGPENSEIICVPADIGLESDAPRQTFMEMMACGSPNSFGKTTPLNKKQVVSTEEQRDGGSLFYEPPRFPGLDIPFVSCDLAFSGDLQQDYSPLGIRKLMMPSTYSLWDSPPKDGSPDAFLKSAAKSFVCTPSIMKKRQRELLSPLADKKSSTTNGEAFDSGPSSCSADGDVPSSEYHKRKSELSSIEKGNLGDVSVSGHEKGPNTAEQDGNATDKEQTIGILIERNLNDLLFSPGHVGQYLKEQTSRSSNSNSNKVQSNDNDCGDQSSLPSTSAHGTSANSIDILVEKRRPSINVDFESLNIFADTPGIKRGIESPSAWKSPWFVNSLLPVQGHRIDTDVLYQDMGLFVSPGDRTYDAIGLMKQLSEQTAALVAEAHEVLASGNREASLDGRNSDKENLQNENIEPENKIETHQMPPNVMAEARVLDFSGCATPVRRAETEKTDWVGTSISSSSPSSYLMKNCR</sequence>
<dbReference type="FunFam" id="1.10.10.60:FF:000016">
    <property type="entry name" value="Transcriptional activator Myb isoform A"/>
    <property type="match status" value="1"/>
</dbReference>
<evidence type="ECO:0000256" key="3">
    <source>
        <dbReference type="ARBA" id="ARBA00023015"/>
    </source>
</evidence>
<evidence type="ECO:0000256" key="1">
    <source>
        <dbReference type="ARBA" id="ARBA00004123"/>
    </source>
</evidence>
<feature type="domain" description="HTH myb-type" evidence="9">
    <location>
        <begin position="94"/>
        <end position="149"/>
    </location>
</feature>
<dbReference type="PANTHER" id="PTHR45614:SF266">
    <property type="entry name" value="TRANSCRIPTION FACTOR MYB3R-4"/>
    <property type="match status" value="1"/>
</dbReference>
<dbReference type="RefSeq" id="XP_020097051.1">
    <property type="nucleotide sequence ID" value="XM_020241462.1"/>
</dbReference>
<evidence type="ECO:0000256" key="4">
    <source>
        <dbReference type="ARBA" id="ARBA00023125"/>
    </source>
</evidence>
<proteinExistence type="predicted"/>
<dbReference type="PROSITE" id="PS50090">
    <property type="entry name" value="MYB_LIKE"/>
    <property type="match status" value="3"/>
</dbReference>
<name>A0A6P5FL76_ANACO</name>
<dbReference type="InterPro" id="IPR001005">
    <property type="entry name" value="SANT/Myb"/>
</dbReference>
<feature type="compositionally biased region" description="Low complexity" evidence="7">
    <location>
        <begin position="684"/>
        <end position="699"/>
    </location>
</feature>
<feature type="domain" description="Myb-like" evidence="8">
    <location>
        <begin position="42"/>
        <end position="93"/>
    </location>
</feature>
<reference evidence="11" key="2">
    <citation type="submission" date="2025-08" db="UniProtKB">
        <authorList>
            <consortium name="RefSeq"/>
        </authorList>
    </citation>
    <scope>IDENTIFICATION</scope>
    <source>
        <tissue evidence="11">Leaf</tissue>
    </source>
</reference>
<dbReference type="PROSITE" id="PS51294">
    <property type="entry name" value="HTH_MYB"/>
    <property type="match status" value="3"/>
</dbReference>
<feature type="compositionally biased region" description="Polar residues" evidence="7">
    <location>
        <begin position="589"/>
        <end position="604"/>
    </location>
</feature>
<gene>
    <name evidence="11" type="primary">LOC109716141</name>
</gene>
<dbReference type="SUPFAM" id="SSF46689">
    <property type="entry name" value="Homeodomain-like"/>
    <property type="match status" value="2"/>
</dbReference>
<organism evidence="10 11">
    <name type="scientific">Ananas comosus</name>
    <name type="common">Pineapple</name>
    <name type="synonym">Ananas ananas</name>
    <dbReference type="NCBI Taxonomy" id="4615"/>
    <lineage>
        <taxon>Eukaryota</taxon>
        <taxon>Viridiplantae</taxon>
        <taxon>Streptophyta</taxon>
        <taxon>Embryophyta</taxon>
        <taxon>Tracheophyta</taxon>
        <taxon>Spermatophyta</taxon>
        <taxon>Magnoliopsida</taxon>
        <taxon>Liliopsida</taxon>
        <taxon>Poales</taxon>
        <taxon>Bromeliaceae</taxon>
        <taxon>Bromelioideae</taxon>
        <taxon>Ananas</taxon>
    </lineage>
</organism>
<dbReference type="InterPro" id="IPR009057">
    <property type="entry name" value="Homeodomain-like_sf"/>
</dbReference>
<dbReference type="GeneID" id="109716141"/>
<dbReference type="Proteomes" id="UP000515123">
    <property type="component" value="Linkage group 10"/>
</dbReference>
<dbReference type="CDD" id="cd00167">
    <property type="entry name" value="SANT"/>
    <property type="match status" value="3"/>
</dbReference>
<protein>
    <submittedName>
        <fullName evidence="11">Uncharacterized protein LOC109716141 isoform X1</fullName>
    </submittedName>
</protein>
<feature type="compositionally biased region" description="Polar residues" evidence="7">
    <location>
        <begin position="702"/>
        <end position="717"/>
    </location>
</feature>
<dbReference type="InterPro" id="IPR050560">
    <property type="entry name" value="MYB_TF"/>
</dbReference>
<feature type="compositionally biased region" description="Basic and acidic residues" evidence="7">
    <location>
        <begin position="825"/>
        <end position="837"/>
    </location>
</feature>
<keyword evidence="4" id="KW-0238">DNA-binding</keyword>
<feature type="domain" description="Myb-like" evidence="8">
    <location>
        <begin position="94"/>
        <end position="145"/>
    </location>
</feature>
<evidence type="ECO:0000256" key="2">
    <source>
        <dbReference type="ARBA" id="ARBA00022737"/>
    </source>
</evidence>
<feature type="domain" description="HTH myb-type" evidence="9">
    <location>
        <begin position="150"/>
        <end position="200"/>
    </location>
</feature>
<dbReference type="InterPro" id="IPR017930">
    <property type="entry name" value="Myb_dom"/>
</dbReference>
<keyword evidence="6" id="KW-0539">Nucleus</keyword>
<feature type="region of interest" description="Disordered" evidence="7">
    <location>
        <begin position="581"/>
        <end position="652"/>
    </location>
</feature>
<feature type="compositionally biased region" description="Basic and acidic residues" evidence="7">
    <location>
        <begin position="1"/>
        <end position="13"/>
    </location>
</feature>
<feature type="region of interest" description="Disordered" evidence="7">
    <location>
        <begin position="680"/>
        <end position="717"/>
    </location>
</feature>
<feature type="region of interest" description="Disordered" evidence="7">
    <location>
        <begin position="822"/>
        <end position="854"/>
    </location>
</feature>
<evidence type="ECO:0000256" key="7">
    <source>
        <dbReference type="SAM" id="MobiDB-lite"/>
    </source>
</evidence>
<dbReference type="PANTHER" id="PTHR45614">
    <property type="entry name" value="MYB PROTEIN-RELATED"/>
    <property type="match status" value="1"/>
</dbReference>
<keyword evidence="5" id="KW-0804">Transcription</keyword>
<evidence type="ECO:0000256" key="6">
    <source>
        <dbReference type="ARBA" id="ARBA00023242"/>
    </source>
</evidence>
<keyword evidence="10" id="KW-1185">Reference proteome</keyword>
<evidence type="ECO:0000313" key="10">
    <source>
        <dbReference type="Proteomes" id="UP000515123"/>
    </source>
</evidence>